<dbReference type="GO" id="GO:0004758">
    <property type="term" value="F:serine C-palmitoyltransferase activity"/>
    <property type="evidence" value="ECO:0007669"/>
    <property type="project" value="TreeGrafter"/>
</dbReference>
<dbReference type="GO" id="GO:0030170">
    <property type="term" value="F:pyridoxal phosphate binding"/>
    <property type="evidence" value="ECO:0007669"/>
    <property type="project" value="InterPro"/>
</dbReference>
<dbReference type="GO" id="GO:0046512">
    <property type="term" value="P:sphingosine biosynthetic process"/>
    <property type="evidence" value="ECO:0007669"/>
    <property type="project" value="TreeGrafter"/>
</dbReference>
<evidence type="ECO:0000313" key="13">
    <source>
        <dbReference type="EMBL" id="GMF10992.1"/>
    </source>
</evidence>
<proteinExistence type="inferred from homology"/>
<dbReference type="Gene3D" id="3.90.1150.10">
    <property type="entry name" value="Aspartate Aminotransferase, domain 1"/>
    <property type="match status" value="1"/>
</dbReference>
<dbReference type="InterPro" id="IPR015424">
    <property type="entry name" value="PyrdxlP-dep_Trfase"/>
</dbReference>
<name>A0A9W6TED5_9STRA</name>
<comment type="pathway">
    <text evidence="3">Sphingolipid metabolism.</text>
</comment>
<evidence type="ECO:0000256" key="11">
    <source>
        <dbReference type="SAM" id="MobiDB-lite"/>
    </source>
</evidence>
<comment type="caution">
    <text evidence="13">The sequence shown here is derived from an EMBL/GenBank/DDBJ whole genome shotgun (WGS) entry which is preliminary data.</text>
</comment>
<keyword evidence="9" id="KW-0443">Lipid metabolism</keyword>
<evidence type="ECO:0000256" key="9">
    <source>
        <dbReference type="ARBA" id="ARBA00023098"/>
    </source>
</evidence>
<evidence type="ECO:0000256" key="3">
    <source>
        <dbReference type="ARBA" id="ARBA00004991"/>
    </source>
</evidence>
<gene>
    <name evidence="13" type="ORF">Plil01_000174400</name>
</gene>
<keyword evidence="6" id="KW-0808">Transferase</keyword>
<evidence type="ECO:0000259" key="12">
    <source>
        <dbReference type="Pfam" id="PF00155"/>
    </source>
</evidence>
<evidence type="ECO:0000256" key="10">
    <source>
        <dbReference type="ARBA" id="ARBA00023315"/>
    </source>
</evidence>
<protein>
    <recommendedName>
        <fullName evidence="5">serine C-palmitoyltransferase</fullName>
        <ecNumber evidence="5">2.3.1.50</ecNumber>
    </recommendedName>
</protein>
<dbReference type="PANTHER" id="PTHR13693:SF2">
    <property type="entry name" value="SERINE PALMITOYLTRANSFERASE 1"/>
    <property type="match status" value="1"/>
</dbReference>
<keyword evidence="14" id="KW-1185">Reference proteome</keyword>
<keyword evidence="10" id="KW-0012">Acyltransferase</keyword>
<evidence type="ECO:0000256" key="6">
    <source>
        <dbReference type="ARBA" id="ARBA00022679"/>
    </source>
</evidence>
<evidence type="ECO:0000256" key="4">
    <source>
        <dbReference type="ARBA" id="ARBA00008392"/>
    </source>
</evidence>
<keyword evidence="8" id="KW-0746">Sphingolipid metabolism</keyword>
<evidence type="ECO:0000256" key="7">
    <source>
        <dbReference type="ARBA" id="ARBA00022898"/>
    </source>
</evidence>
<dbReference type="OrthoDB" id="3168162at2759"/>
<evidence type="ECO:0000256" key="1">
    <source>
        <dbReference type="ARBA" id="ARBA00001933"/>
    </source>
</evidence>
<evidence type="ECO:0000256" key="5">
    <source>
        <dbReference type="ARBA" id="ARBA00013220"/>
    </source>
</evidence>
<dbReference type="GO" id="GO:0016020">
    <property type="term" value="C:membrane"/>
    <property type="evidence" value="ECO:0007669"/>
    <property type="project" value="GOC"/>
</dbReference>
<dbReference type="PANTHER" id="PTHR13693">
    <property type="entry name" value="CLASS II AMINOTRANSFERASE/8-AMINO-7-OXONONANOATE SYNTHASE"/>
    <property type="match status" value="1"/>
</dbReference>
<reference evidence="13" key="1">
    <citation type="submission" date="2023-04" db="EMBL/GenBank/DDBJ databases">
        <title>Phytophthora lilii NBRC 32176.</title>
        <authorList>
            <person name="Ichikawa N."/>
            <person name="Sato H."/>
            <person name="Tonouchi N."/>
        </authorList>
    </citation>
    <scope>NUCLEOTIDE SEQUENCE</scope>
    <source>
        <strain evidence="13">NBRC 32176</strain>
    </source>
</reference>
<keyword evidence="7" id="KW-0663">Pyridoxal phosphate</keyword>
<dbReference type="EC" id="2.3.1.50" evidence="5"/>
<feature type="domain" description="Aminotransferase class I/classII large" evidence="12">
    <location>
        <begin position="129"/>
        <end position="502"/>
    </location>
</feature>
<dbReference type="GO" id="GO:0046513">
    <property type="term" value="P:ceramide biosynthetic process"/>
    <property type="evidence" value="ECO:0007669"/>
    <property type="project" value="TreeGrafter"/>
</dbReference>
<dbReference type="SUPFAM" id="SSF53383">
    <property type="entry name" value="PLP-dependent transferases"/>
    <property type="match status" value="1"/>
</dbReference>
<feature type="region of interest" description="Disordered" evidence="11">
    <location>
        <begin position="532"/>
        <end position="570"/>
    </location>
</feature>
<sequence length="570" mass="61942">MSEWWATIGQPFAEALLSLDTVKIKAAFANAPSSYAEYISSIYERSPEHVIIETFLIVFVIYITFVKRDKPKGTAAKLSEREIDDLCDEWTPEPIIPPNAVVDVNKSKPIGIVEATPDTHIKLQGFAKPLLNLATFDFLGLGSRPELKEVAVKTLTKYGCGSCGPRGFYGTIDTHEILEKDIAQMMGTTDSITFSDTEATSSSVLPAFAKRGDLIVMDEGCNDSILVGANLARCTVLYYKHNDLEDLERVLKSVRDEDKRKNRGSDCQRRYVVTEALFRNHGDMIELPKVVELCNKYFFRLFLDESFSFGVLGKSGRGVTEHFGMDVSEVAIICSSLAGSTASVGGFSTGSQEVVDYQRINSAGYVFSASAPPFTSACCSEAIRIMRNEPELFTKLRDNAKLAHNVLSAGVQGGFGISKADVSPILHVRLLPEVAARVGSEENQRALQRKVCDTVMQKCLAKGVAICSPRYKTHQTLEPLPSLRISVTAIHSPKALEDACKTVAAEAMATAKEVFATFPVVDAAPASGLRQPLGCGASSSPASPPRTSPSLASGGRSRTARRWCTGADRR</sequence>
<dbReference type="InterPro" id="IPR015422">
    <property type="entry name" value="PyrdxlP-dep_Trfase_small"/>
</dbReference>
<evidence type="ECO:0000313" key="14">
    <source>
        <dbReference type="Proteomes" id="UP001165083"/>
    </source>
</evidence>
<dbReference type="Proteomes" id="UP001165083">
    <property type="component" value="Unassembled WGS sequence"/>
</dbReference>
<dbReference type="InterPro" id="IPR004839">
    <property type="entry name" value="Aminotransferase_I/II_large"/>
</dbReference>
<organism evidence="13 14">
    <name type="scientific">Phytophthora lilii</name>
    <dbReference type="NCBI Taxonomy" id="2077276"/>
    <lineage>
        <taxon>Eukaryota</taxon>
        <taxon>Sar</taxon>
        <taxon>Stramenopiles</taxon>
        <taxon>Oomycota</taxon>
        <taxon>Peronosporomycetes</taxon>
        <taxon>Peronosporales</taxon>
        <taxon>Peronosporaceae</taxon>
        <taxon>Phytophthora</taxon>
    </lineage>
</organism>
<dbReference type="InterPro" id="IPR015421">
    <property type="entry name" value="PyrdxlP-dep_Trfase_major"/>
</dbReference>
<comment type="similarity">
    <text evidence="4">Belongs to the class-II pyridoxal-phosphate-dependent aminotransferase family.</text>
</comment>
<dbReference type="EMBL" id="BSXW01000058">
    <property type="protein sequence ID" value="GMF10992.1"/>
    <property type="molecule type" value="Genomic_DNA"/>
</dbReference>
<accession>A0A9W6TED5</accession>
<comment type="pathway">
    <text evidence="2">Lipid metabolism; sphingolipid metabolism.</text>
</comment>
<evidence type="ECO:0000256" key="8">
    <source>
        <dbReference type="ARBA" id="ARBA00022919"/>
    </source>
</evidence>
<dbReference type="Pfam" id="PF00155">
    <property type="entry name" value="Aminotran_1_2"/>
    <property type="match status" value="1"/>
</dbReference>
<dbReference type="GO" id="GO:0005783">
    <property type="term" value="C:endoplasmic reticulum"/>
    <property type="evidence" value="ECO:0007669"/>
    <property type="project" value="TreeGrafter"/>
</dbReference>
<dbReference type="Gene3D" id="3.40.640.10">
    <property type="entry name" value="Type I PLP-dependent aspartate aminotransferase-like (Major domain)"/>
    <property type="match status" value="1"/>
</dbReference>
<comment type="cofactor">
    <cofactor evidence="1">
        <name>pyridoxal 5'-phosphate</name>
        <dbReference type="ChEBI" id="CHEBI:597326"/>
    </cofactor>
</comment>
<evidence type="ECO:0000256" key="2">
    <source>
        <dbReference type="ARBA" id="ARBA00004760"/>
    </source>
</evidence>
<dbReference type="InterPro" id="IPR050087">
    <property type="entry name" value="AON_synthase_class-II"/>
</dbReference>
<dbReference type="AlphaFoldDB" id="A0A9W6TED5"/>